<dbReference type="InterPro" id="IPR051906">
    <property type="entry name" value="TolC-like"/>
</dbReference>
<comment type="similarity">
    <text evidence="2">Belongs to the outer membrane factor (OMF) (TC 1.B.17) family.</text>
</comment>
<dbReference type="RefSeq" id="WP_189493844.1">
    <property type="nucleotide sequence ID" value="NZ_BMZG01000013.1"/>
</dbReference>
<evidence type="ECO:0000256" key="2">
    <source>
        <dbReference type="ARBA" id="ARBA00007613"/>
    </source>
</evidence>
<keyword evidence="3" id="KW-0813">Transport</keyword>
<dbReference type="EMBL" id="BMZG01000013">
    <property type="protein sequence ID" value="GHA79041.1"/>
    <property type="molecule type" value="Genomic_DNA"/>
</dbReference>
<evidence type="ECO:0000256" key="7">
    <source>
        <dbReference type="ARBA" id="ARBA00023237"/>
    </source>
</evidence>
<dbReference type="GO" id="GO:0015562">
    <property type="term" value="F:efflux transmembrane transporter activity"/>
    <property type="evidence" value="ECO:0007669"/>
    <property type="project" value="InterPro"/>
</dbReference>
<comment type="caution">
    <text evidence="9">The sequence shown here is derived from an EMBL/GenBank/DDBJ whole genome shotgun (WGS) entry which is preliminary data.</text>
</comment>
<accession>A0A8J3CIQ7</accession>
<keyword evidence="10" id="KW-1185">Reference proteome</keyword>
<comment type="subcellular location">
    <subcellularLocation>
        <location evidence="1">Cell outer membrane</location>
    </subcellularLocation>
</comment>
<evidence type="ECO:0000256" key="8">
    <source>
        <dbReference type="SAM" id="MobiDB-lite"/>
    </source>
</evidence>
<keyword evidence="7" id="KW-0998">Cell outer membrane</keyword>
<dbReference type="NCBIfam" id="TIGR01844">
    <property type="entry name" value="type_I_sec_TolC"/>
    <property type="match status" value="1"/>
</dbReference>
<proteinExistence type="inferred from homology"/>
<reference evidence="9" key="2">
    <citation type="submission" date="2020-09" db="EMBL/GenBank/DDBJ databases">
        <authorList>
            <person name="Sun Q."/>
            <person name="Kim S."/>
        </authorList>
    </citation>
    <scope>NUCLEOTIDE SEQUENCE</scope>
    <source>
        <strain evidence="9">KCTC 32501</strain>
    </source>
</reference>
<evidence type="ECO:0000256" key="6">
    <source>
        <dbReference type="ARBA" id="ARBA00023136"/>
    </source>
</evidence>
<feature type="compositionally biased region" description="Polar residues" evidence="8">
    <location>
        <begin position="450"/>
        <end position="473"/>
    </location>
</feature>
<feature type="region of interest" description="Disordered" evidence="8">
    <location>
        <begin position="447"/>
        <end position="473"/>
    </location>
</feature>
<evidence type="ECO:0000256" key="4">
    <source>
        <dbReference type="ARBA" id="ARBA00022452"/>
    </source>
</evidence>
<evidence type="ECO:0000313" key="9">
    <source>
        <dbReference type="EMBL" id="GHA79041.1"/>
    </source>
</evidence>
<dbReference type="GO" id="GO:0009279">
    <property type="term" value="C:cell outer membrane"/>
    <property type="evidence" value="ECO:0007669"/>
    <property type="project" value="UniProtKB-SubCell"/>
</dbReference>
<gene>
    <name evidence="9" type="ORF">GCM10009007_20190</name>
</gene>
<dbReference type="PANTHER" id="PTHR30026">
    <property type="entry name" value="OUTER MEMBRANE PROTEIN TOLC"/>
    <property type="match status" value="1"/>
</dbReference>
<name>A0A8J3CIQ7_9BURK</name>
<evidence type="ECO:0000313" key="10">
    <source>
        <dbReference type="Proteomes" id="UP000614287"/>
    </source>
</evidence>
<reference evidence="9" key="1">
    <citation type="journal article" date="2014" name="Int. J. Syst. Evol. Microbiol.">
        <title>Complete genome sequence of Corynebacterium casei LMG S-19264T (=DSM 44701T), isolated from a smear-ripened cheese.</title>
        <authorList>
            <consortium name="US DOE Joint Genome Institute (JGI-PGF)"/>
            <person name="Walter F."/>
            <person name="Albersmeier A."/>
            <person name="Kalinowski J."/>
            <person name="Ruckert C."/>
        </authorList>
    </citation>
    <scope>NUCLEOTIDE SEQUENCE</scope>
    <source>
        <strain evidence="9">KCTC 32501</strain>
    </source>
</reference>
<evidence type="ECO:0000256" key="1">
    <source>
        <dbReference type="ARBA" id="ARBA00004442"/>
    </source>
</evidence>
<protein>
    <submittedName>
        <fullName evidence="9">Outer membrane protein</fullName>
    </submittedName>
</protein>
<dbReference type="Gene3D" id="1.20.1600.10">
    <property type="entry name" value="Outer membrane efflux proteins (OEP)"/>
    <property type="match status" value="1"/>
</dbReference>
<dbReference type="InterPro" id="IPR003423">
    <property type="entry name" value="OMP_efflux"/>
</dbReference>
<evidence type="ECO:0000256" key="3">
    <source>
        <dbReference type="ARBA" id="ARBA00022448"/>
    </source>
</evidence>
<dbReference type="PANTHER" id="PTHR30026:SF20">
    <property type="entry name" value="OUTER MEMBRANE PROTEIN TOLC"/>
    <property type="match status" value="1"/>
</dbReference>
<keyword evidence="6" id="KW-0472">Membrane</keyword>
<dbReference type="Proteomes" id="UP000614287">
    <property type="component" value="Unassembled WGS sequence"/>
</dbReference>
<keyword evidence="5" id="KW-0812">Transmembrane</keyword>
<dbReference type="GO" id="GO:0015288">
    <property type="term" value="F:porin activity"/>
    <property type="evidence" value="ECO:0007669"/>
    <property type="project" value="TreeGrafter"/>
</dbReference>
<keyword evidence="4" id="KW-1134">Transmembrane beta strand</keyword>
<organism evidence="9 10">
    <name type="scientific">Formosimonas limnophila</name>
    <dbReference type="NCBI Taxonomy" id="1384487"/>
    <lineage>
        <taxon>Bacteria</taxon>
        <taxon>Pseudomonadati</taxon>
        <taxon>Pseudomonadota</taxon>
        <taxon>Betaproteobacteria</taxon>
        <taxon>Burkholderiales</taxon>
        <taxon>Burkholderiaceae</taxon>
        <taxon>Formosimonas</taxon>
    </lineage>
</organism>
<dbReference type="InterPro" id="IPR010130">
    <property type="entry name" value="T1SS_OMP_TolC"/>
</dbReference>
<dbReference type="AlphaFoldDB" id="A0A8J3CIQ7"/>
<dbReference type="GO" id="GO:1990281">
    <property type="term" value="C:efflux pump complex"/>
    <property type="evidence" value="ECO:0007669"/>
    <property type="project" value="TreeGrafter"/>
</dbReference>
<sequence length="473" mass="51642">MKKTSLVISVFGLASALLVRPVYALDLWQAYELAQANDATYQAASAQKIATDEQKKQARAVLLPTVVAAGALRSTRETFHNQDRVSETYPASASVTLTQPLIQLDSLTAFKQVKSNINIGELTLQAARQDLISRVVQAYCNALLTQKIAQVSMDKQTTAEQQRKMAQRNFDVGNTTIIDVQEATAAYHRAEAEAITAKSNADNALASLEDMIGQPINEPLAALTASFKLKMPVPDSQAKWVERAQAENYNVRIAKLSLDIAKLEVTKRAQARLPKLDFVASQTWKATQLNHDKDVKSRVTSVGLELSMPIFDGGLIGAQVREAEALATKSIQTVRSIQTQVAQSTRSSYNQAVSGLKTIAALEEAQKASAASVRSNLIGYDLGMRINIDVLNAQQTDAQTKIDLAQAQYNTIIGNVNLKAAIGQLHDDDVRYINQFLESSPETLREQEVESASLQQLNDPKSTSRTVVVKSTQ</sequence>
<dbReference type="SUPFAM" id="SSF56954">
    <property type="entry name" value="Outer membrane efflux proteins (OEP)"/>
    <property type="match status" value="1"/>
</dbReference>
<dbReference type="Pfam" id="PF02321">
    <property type="entry name" value="OEP"/>
    <property type="match status" value="2"/>
</dbReference>
<evidence type="ECO:0000256" key="5">
    <source>
        <dbReference type="ARBA" id="ARBA00022692"/>
    </source>
</evidence>